<dbReference type="EC" id="4.2.2.29" evidence="7"/>
<evidence type="ECO:0000313" key="9">
    <source>
        <dbReference type="EMBL" id="MYM20053.1"/>
    </source>
</evidence>
<dbReference type="Pfam" id="PF02618">
    <property type="entry name" value="YceG"/>
    <property type="match status" value="1"/>
</dbReference>
<comment type="caution">
    <text evidence="9">The sequence shown here is derived from an EMBL/GenBank/DDBJ whole genome shotgun (WGS) entry which is preliminary data.</text>
</comment>
<evidence type="ECO:0000256" key="3">
    <source>
        <dbReference type="ARBA" id="ARBA00022989"/>
    </source>
</evidence>
<dbReference type="CDD" id="cd08010">
    <property type="entry name" value="MltG_like"/>
    <property type="match status" value="1"/>
</dbReference>
<feature type="site" description="Important for catalytic activity" evidence="7">
    <location>
        <position position="244"/>
    </location>
</feature>
<keyword evidence="1 7" id="KW-1003">Cell membrane</keyword>
<evidence type="ECO:0000256" key="6">
    <source>
        <dbReference type="ARBA" id="ARBA00023316"/>
    </source>
</evidence>
<reference evidence="9 10" key="1">
    <citation type="submission" date="2020-01" db="EMBL/GenBank/DDBJ databases">
        <authorList>
            <person name="Deng T."/>
        </authorList>
    </citation>
    <scope>NUCLEOTIDE SEQUENCE [LARGE SCALE GENOMIC DNA]</scope>
    <source>
        <strain evidence="9 10">5221</strain>
    </source>
</reference>
<dbReference type="PANTHER" id="PTHR30518">
    <property type="entry name" value="ENDOLYTIC MUREIN TRANSGLYCOSYLASE"/>
    <property type="match status" value="1"/>
</dbReference>
<feature type="transmembrane region" description="Helical" evidence="7">
    <location>
        <begin position="31"/>
        <end position="52"/>
    </location>
</feature>
<dbReference type="AlphaFoldDB" id="A0A6N9H7V8"/>
<evidence type="ECO:0000256" key="1">
    <source>
        <dbReference type="ARBA" id="ARBA00022475"/>
    </source>
</evidence>
<sequence>MHEELTSDDGLTRAERRAQQRRIVVRRRRTVAIVALAVVVLLVACGAAFAGARGAFGDLFAGGGDYEGGGEGEVVVEVLPSMSAKQIANKLVDEDVIKSADPFLKIVKDEDLVLQAGNFAMKKHMSAQAAIDTLKGASAANRVQIPEGSTLVKIKQAMVKAGLKEAEVDAAIDKKKPRDYGLKVSAPSLEGYLFPATYDVDPKTTPKDLVQSMVNKTRDELNSLAIDNDDANRYLTLASIIQVEASGDEETRAKVARVLLNRLGSKSQTNGMLQLDSTVAYIHGAREDLTTTAEQRKSKSPYNTYKVKGLPPGPINSPGEDTVRAAQHPATGDWQYFVATNPDTGETKFAANYKDHQKNVEEYRAWLREHRSAATKSADANSGQDG</sequence>
<comment type="similarity">
    <text evidence="7">Belongs to the transglycosylase MltG family.</text>
</comment>
<comment type="subcellular location">
    <subcellularLocation>
        <location evidence="7">Cell membrane</location>
        <topology evidence="7">Single-pass membrane protein</topology>
    </subcellularLocation>
</comment>
<name>A0A6N9H7V8_9MICO</name>
<protein>
    <recommendedName>
        <fullName evidence="7">Endolytic murein transglycosylase</fullName>
        <ecNumber evidence="7">4.2.2.29</ecNumber>
    </recommendedName>
    <alternativeName>
        <fullName evidence="7">Peptidoglycan lytic transglycosylase</fullName>
    </alternativeName>
    <alternativeName>
        <fullName evidence="7">Peptidoglycan polymerization terminase</fullName>
    </alternativeName>
</protein>
<evidence type="ECO:0000256" key="7">
    <source>
        <dbReference type="HAMAP-Rule" id="MF_02065"/>
    </source>
</evidence>
<dbReference type="GO" id="GO:0009252">
    <property type="term" value="P:peptidoglycan biosynthetic process"/>
    <property type="evidence" value="ECO:0007669"/>
    <property type="project" value="UniProtKB-UniRule"/>
</dbReference>
<evidence type="ECO:0000313" key="10">
    <source>
        <dbReference type="Proteomes" id="UP000469215"/>
    </source>
</evidence>
<comment type="catalytic activity">
    <reaction evidence="7">
        <text>a peptidoglycan chain = a peptidoglycan chain with N-acetyl-1,6-anhydromuramyl-[peptide] at the reducing end + a peptidoglycan chain with N-acetylglucosamine at the non-reducing end.</text>
        <dbReference type="EC" id="4.2.2.29"/>
    </reaction>
</comment>
<dbReference type="InterPro" id="IPR003770">
    <property type="entry name" value="MLTG-like"/>
</dbReference>
<dbReference type="NCBIfam" id="TIGR00247">
    <property type="entry name" value="endolytic transglycosylase MltG"/>
    <property type="match status" value="1"/>
</dbReference>
<dbReference type="Gene3D" id="3.30.160.60">
    <property type="entry name" value="Classic Zinc Finger"/>
    <property type="match status" value="1"/>
</dbReference>
<comment type="function">
    <text evidence="7">Functions as a peptidoglycan terminase that cleaves nascent peptidoglycan strands endolytically to terminate their elongation.</text>
</comment>
<dbReference type="Proteomes" id="UP000469215">
    <property type="component" value="Unassembled WGS sequence"/>
</dbReference>
<evidence type="ECO:0000256" key="5">
    <source>
        <dbReference type="ARBA" id="ARBA00023239"/>
    </source>
</evidence>
<keyword evidence="10" id="KW-1185">Reference proteome</keyword>
<keyword evidence="4 7" id="KW-0472">Membrane</keyword>
<keyword evidence="6 7" id="KW-0961">Cell wall biogenesis/degradation</keyword>
<evidence type="ECO:0000256" key="4">
    <source>
        <dbReference type="ARBA" id="ARBA00023136"/>
    </source>
</evidence>
<dbReference type="HAMAP" id="MF_02065">
    <property type="entry name" value="MltG"/>
    <property type="match status" value="1"/>
</dbReference>
<dbReference type="GO" id="GO:0008932">
    <property type="term" value="F:lytic endotransglycosylase activity"/>
    <property type="evidence" value="ECO:0007669"/>
    <property type="project" value="UniProtKB-UniRule"/>
</dbReference>
<evidence type="ECO:0000256" key="2">
    <source>
        <dbReference type="ARBA" id="ARBA00022692"/>
    </source>
</evidence>
<gene>
    <name evidence="7 9" type="primary">mltG</name>
    <name evidence="9" type="ORF">GSY69_08770</name>
</gene>
<keyword evidence="5 7" id="KW-0456">Lyase</keyword>
<evidence type="ECO:0000256" key="8">
    <source>
        <dbReference type="SAM" id="MobiDB-lite"/>
    </source>
</evidence>
<dbReference type="EMBL" id="WWEQ01000034">
    <property type="protein sequence ID" value="MYM20053.1"/>
    <property type="molecule type" value="Genomic_DNA"/>
</dbReference>
<keyword evidence="2 7" id="KW-0812">Transmembrane</keyword>
<keyword evidence="3 7" id="KW-1133">Transmembrane helix</keyword>
<dbReference type="PANTHER" id="PTHR30518:SF2">
    <property type="entry name" value="ENDOLYTIC MUREIN TRANSGLYCOSYLASE"/>
    <property type="match status" value="1"/>
</dbReference>
<dbReference type="GO" id="GO:0005886">
    <property type="term" value="C:plasma membrane"/>
    <property type="evidence" value="ECO:0007669"/>
    <property type="project" value="UniProtKB-SubCell"/>
</dbReference>
<proteinExistence type="inferred from homology"/>
<dbReference type="GO" id="GO:0071555">
    <property type="term" value="P:cell wall organization"/>
    <property type="evidence" value="ECO:0007669"/>
    <property type="project" value="UniProtKB-KW"/>
</dbReference>
<accession>A0A6N9H7V8</accession>
<feature type="region of interest" description="Disordered" evidence="8">
    <location>
        <begin position="292"/>
        <end position="323"/>
    </location>
</feature>
<dbReference type="Gene3D" id="3.30.1490.480">
    <property type="entry name" value="Endolytic murein transglycosylase"/>
    <property type="match status" value="1"/>
</dbReference>
<organism evidence="9 10">
    <name type="scientific">Brevibacterium rongguiense</name>
    <dbReference type="NCBI Taxonomy" id="2695267"/>
    <lineage>
        <taxon>Bacteria</taxon>
        <taxon>Bacillati</taxon>
        <taxon>Actinomycetota</taxon>
        <taxon>Actinomycetes</taxon>
        <taxon>Micrococcales</taxon>
        <taxon>Brevibacteriaceae</taxon>
        <taxon>Brevibacterium</taxon>
    </lineage>
</organism>